<reference evidence="1" key="1">
    <citation type="submission" date="2023-07" db="EMBL/GenBank/DDBJ databases">
        <title>Functional and genomic diversity of the sorghum phyllosphere microbiome.</title>
        <authorList>
            <person name="Shade A."/>
        </authorList>
    </citation>
    <scope>NUCLEOTIDE SEQUENCE</scope>
    <source>
        <strain evidence="1">SORGH_AS_0457</strain>
    </source>
</reference>
<dbReference type="InterPro" id="IPR036249">
    <property type="entry name" value="Thioredoxin-like_sf"/>
</dbReference>
<organism evidence="1 2">
    <name type="scientific">Stenotrophomonas rhizophila</name>
    <dbReference type="NCBI Taxonomy" id="216778"/>
    <lineage>
        <taxon>Bacteria</taxon>
        <taxon>Pseudomonadati</taxon>
        <taxon>Pseudomonadota</taxon>
        <taxon>Gammaproteobacteria</taxon>
        <taxon>Lysobacterales</taxon>
        <taxon>Lysobacteraceae</taxon>
        <taxon>Stenotrophomonas</taxon>
    </lineage>
</organism>
<sequence>MNRTIVLLIILGLAGGLLHARKTFFPSRAERAREAAAMPVSVSVPPAQTVRGPAVDVYGRDGCGYTRRMLADLQAANVPVRYYDIDLPAVEAQFHSRFKHEGIMRDGGYELPVVAVADQSLARPEPASVIYRFRSR</sequence>
<accession>A0AAP5AH52</accession>
<evidence type="ECO:0000313" key="2">
    <source>
        <dbReference type="Proteomes" id="UP001226084"/>
    </source>
</evidence>
<dbReference type="SUPFAM" id="SSF52833">
    <property type="entry name" value="Thioredoxin-like"/>
    <property type="match status" value="1"/>
</dbReference>
<dbReference type="EMBL" id="JAUTAS010000001">
    <property type="protein sequence ID" value="MDQ1107443.1"/>
    <property type="molecule type" value="Genomic_DNA"/>
</dbReference>
<evidence type="ECO:0000313" key="1">
    <source>
        <dbReference type="EMBL" id="MDQ1107443.1"/>
    </source>
</evidence>
<dbReference type="RefSeq" id="WP_210131047.1">
    <property type="nucleotide sequence ID" value="NZ_JABEXP010000001.1"/>
</dbReference>
<protein>
    <recommendedName>
        <fullName evidence="3">Glutaredoxin domain-containing protein</fullName>
    </recommendedName>
</protein>
<name>A0AAP5AH52_9GAMM</name>
<dbReference type="AlphaFoldDB" id="A0AAP5AH52"/>
<dbReference type="Gene3D" id="3.40.30.10">
    <property type="entry name" value="Glutaredoxin"/>
    <property type="match status" value="1"/>
</dbReference>
<evidence type="ECO:0008006" key="3">
    <source>
        <dbReference type="Google" id="ProtNLM"/>
    </source>
</evidence>
<comment type="caution">
    <text evidence="1">The sequence shown here is derived from an EMBL/GenBank/DDBJ whole genome shotgun (WGS) entry which is preliminary data.</text>
</comment>
<dbReference type="Proteomes" id="UP001226084">
    <property type="component" value="Unassembled WGS sequence"/>
</dbReference>
<proteinExistence type="predicted"/>
<gene>
    <name evidence="1" type="ORF">QE424_000602</name>
</gene>